<feature type="transmembrane region" description="Helical" evidence="2">
    <location>
        <begin position="94"/>
        <end position="114"/>
    </location>
</feature>
<proteinExistence type="predicted"/>
<feature type="region of interest" description="Disordered" evidence="1">
    <location>
        <begin position="309"/>
        <end position="331"/>
    </location>
</feature>
<evidence type="ECO:0000256" key="1">
    <source>
        <dbReference type="SAM" id="MobiDB-lite"/>
    </source>
</evidence>
<evidence type="ECO:0000256" key="2">
    <source>
        <dbReference type="SAM" id="Phobius"/>
    </source>
</evidence>
<gene>
    <name evidence="3" type="ORF">SMACR_06404</name>
</gene>
<reference evidence="3 4" key="1">
    <citation type="submission" date="2017-07" db="EMBL/GenBank/DDBJ databases">
        <title>Genome sequence of the Sordaria macrospora wild type strain R19027.</title>
        <authorList>
            <person name="Nowrousian M."/>
            <person name="Teichert I."/>
            <person name="Kueck U."/>
        </authorList>
    </citation>
    <scope>NUCLEOTIDE SEQUENCE [LARGE SCALE GENOMIC DNA]</scope>
    <source>
        <strain evidence="3 4">R19027</strain>
        <tissue evidence="3">Mycelium</tissue>
    </source>
</reference>
<evidence type="ECO:0000313" key="4">
    <source>
        <dbReference type="Proteomes" id="UP000433876"/>
    </source>
</evidence>
<feature type="transmembrane region" description="Helical" evidence="2">
    <location>
        <begin position="126"/>
        <end position="151"/>
    </location>
</feature>
<name>A0A8S8ZI95_SORMA</name>
<comment type="caution">
    <text evidence="3">The sequence shown here is derived from an EMBL/GenBank/DDBJ whole genome shotgun (WGS) entry which is preliminary data.</text>
</comment>
<dbReference type="VEuPathDB" id="FungiDB:SMAC_06404"/>
<keyword evidence="2" id="KW-0472">Membrane</keyword>
<keyword evidence="2" id="KW-1133">Transmembrane helix</keyword>
<dbReference type="AlphaFoldDB" id="A0A8S8ZI95"/>
<dbReference type="Proteomes" id="UP000433876">
    <property type="component" value="Unassembled WGS sequence"/>
</dbReference>
<protein>
    <submittedName>
        <fullName evidence="3">Uncharacterized protein</fullName>
    </submittedName>
</protein>
<accession>A0A8S8ZI95</accession>
<feature type="transmembrane region" description="Helical" evidence="2">
    <location>
        <begin position="19"/>
        <end position="40"/>
    </location>
</feature>
<organism evidence="3 4">
    <name type="scientific">Sordaria macrospora</name>
    <dbReference type="NCBI Taxonomy" id="5147"/>
    <lineage>
        <taxon>Eukaryota</taxon>
        <taxon>Fungi</taxon>
        <taxon>Dikarya</taxon>
        <taxon>Ascomycota</taxon>
        <taxon>Pezizomycotina</taxon>
        <taxon>Sordariomycetes</taxon>
        <taxon>Sordariomycetidae</taxon>
        <taxon>Sordariales</taxon>
        <taxon>Sordariaceae</taxon>
        <taxon>Sordaria</taxon>
    </lineage>
</organism>
<keyword evidence="2" id="KW-0812">Transmembrane</keyword>
<dbReference type="OMA" id="YAFYTYR"/>
<feature type="transmembrane region" description="Helical" evidence="2">
    <location>
        <begin position="60"/>
        <end position="82"/>
    </location>
</feature>
<dbReference type="EMBL" id="NMPR01000175">
    <property type="protein sequence ID" value="KAA8628566.1"/>
    <property type="molecule type" value="Genomic_DNA"/>
</dbReference>
<sequence length="331" mass="36647">MTVNLDQVLFARAEWRIRFLVPCWIMQVGVLLSLVGLFAYRLSVTCHTYDDEISHGRDPIVQIVWESIQVGFSFISVALTVAELWKARSEALTPFFMLCTHLMKSTLASGMLGLDAAVYVRYPDRHYSIVGLAMDCILLGTTLIVLFYAFYTYRRLLKFEAYDLAYNKSGGYSYSNARGPEKLGYTVKIWGGKKNNTREPSPTPEALKSKIDQAIGAEFGWGSRPSGSVTERSGIVVAAGSVQSGVPTRPAELHRAQSWVTETGAVGPNTSEDHHIDANEQRKTEDDYHDYYELANARSLSIPTLVVTPEGEEGDSEALLTGRWGNAGGSR</sequence>
<evidence type="ECO:0000313" key="3">
    <source>
        <dbReference type="EMBL" id="KAA8628566.1"/>
    </source>
</evidence>